<dbReference type="GeneID" id="54347891"/>
<dbReference type="Proteomes" id="UP000800082">
    <property type="component" value="Unassembled WGS sequence"/>
</dbReference>
<reference evidence="1" key="1">
    <citation type="journal article" date="2020" name="Stud. Mycol.">
        <title>101 Dothideomycetes genomes: a test case for predicting lifestyles and emergence of pathogens.</title>
        <authorList>
            <person name="Haridas S."/>
            <person name="Albert R."/>
            <person name="Binder M."/>
            <person name="Bloem J."/>
            <person name="Labutti K."/>
            <person name="Salamov A."/>
            <person name="Andreopoulos B."/>
            <person name="Baker S."/>
            <person name="Barry K."/>
            <person name="Bills G."/>
            <person name="Bluhm B."/>
            <person name="Cannon C."/>
            <person name="Castanera R."/>
            <person name="Culley D."/>
            <person name="Daum C."/>
            <person name="Ezra D."/>
            <person name="Gonzalez J."/>
            <person name="Henrissat B."/>
            <person name="Kuo A."/>
            <person name="Liang C."/>
            <person name="Lipzen A."/>
            <person name="Lutzoni F."/>
            <person name="Magnuson J."/>
            <person name="Mondo S."/>
            <person name="Nolan M."/>
            <person name="Ohm R."/>
            <person name="Pangilinan J."/>
            <person name="Park H.-J."/>
            <person name="Ramirez L."/>
            <person name="Alfaro M."/>
            <person name="Sun H."/>
            <person name="Tritt A."/>
            <person name="Yoshinaga Y."/>
            <person name="Zwiers L.-H."/>
            <person name="Turgeon B."/>
            <person name="Goodwin S."/>
            <person name="Spatafora J."/>
            <person name="Crous P."/>
            <person name="Grigoriev I."/>
        </authorList>
    </citation>
    <scope>NUCLEOTIDE SEQUENCE</scope>
    <source>
        <strain evidence="1">CBS 183.55</strain>
    </source>
</reference>
<dbReference type="EMBL" id="ML978992">
    <property type="protein sequence ID" value="KAF1924625.1"/>
    <property type="molecule type" value="Genomic_DNA"/>
</dbReference>
<gene>
    <name evidence="1" type="ORF">M421DRAFT_402062</name>
</gene>
<sequence>MQVHMPSSRNNLKWKHRGRQIPVPHLPQEVWDNITTWLLPSSALIAAKIFNFESNAYDQVWTAVFKNERWLESHCAQDAKMVLIGTDLDILSGPTTDKAQPRLVLATFDGCGELQYKDDLLSASLRGGIPSSEGYQLEQLTLAVSRLDVPEVLGQDFCYLFSSREEDIQTRYCYWKDPEKRIRTLCSQDIRGIDGPITQLQNLRPVFLLNLDPPTKIMSDSSEPSSSDPVQFIFRCFGGSSFWAGDPPLVDVIRSEGWELSQRECTFQGFTFRVGKYREYDRQYTDWTSVAEMESGQKCTAITTW</sequence>
<evidence type="ECO:0000313" key="1">
    <source>
        <dbReference type="EMBL" id="KAF1924625.1"/>
    </source>
</evidence>
<dbReference type="AlphaFoldDB" id="A0A6A5R8T0"/>
<dbReference type="OrthoDB" id="3791769at2759"/>
<accession>A0A6A5R8T0</accession>
<proteinExistence type="predicted"/>
<dbReference type="RefSeq" id="XP_033444877.1">
    <property type="nucleotide sequence ID" value="XM_033590230.1"/>
</dbReference>
<evidence type="ECO:0000313" key="2">
    <source>
        <dbReference type="Proteomes" id="UP000800082"/>
    </source>
</evidence>
<name>A0A6A5R8T0_9PLEO</name>
<organism evidence="1 2">
    <name type="scientific">Didymella exigua CBS 183.55</name>
    <dbReference type="NCBI Taxonomy" id="1150837"/>
    <lineage>
        <taxon>Eukaryota</taxon>
        <taxon>Fungi</taxon>
        <taxon>Dikarya</taxon>
        <taxon>Ascomycota</taxon>
        <taxon>Pezizomycotina</taxon>
        <taxon>Dothideomycetes</taxon>
        <taxon>Pleosporomycetidae</taxon>
        <taxon>Pleosporales</taxon>
        <taxon>Pleosporineae</taxon>
        <taxon>Didymellaceae</taxon>
        <taxon>Didymella</taxon>
    </lineage>
</organism>
<keyword evidence="2" id="KW-1185">Reference proteome</keyword>
<protein>
    <submittedName>
        <fullName evidence="1">Uncharacterized protein</fullName>
    </submittedName>
</protein>